<accession>A0A1C3ZUG8</accession>
<keyword evidence="2" id="KW-1185">Reference proteome</keyword>
<reference evidence="2" key="1">
    <citation type="submission" date="2016-08" db="EMBL/GenBank/DDBJ databases">
        <authorList>
            <person name="Varghese N."/>
            <person name="Submissions Spin"/>
        </authorList>
    </citation>
    <scope>NUCLEOTIDE SEQUENCE [LARGE SCALE GENOMIC DNA]</scope>
    <source>
        <strain evidence="2">R-53248</strain>
    </source>
</reference>
<proteinExistence type="predicted"/>
<dbReference type="AlphaFoldDB" id="A0A1C3ZUG8"/>
<dbReference type="OrthoDB" id="7058586at2"/>
<dbReference type="Pfam" id="PF11066">
    <property type="entry name" value="DUF2867"/>
    <property type="match status" value="1"/>
</dbReference>
<evidence type="ECO:0000313" key="2">
    <source>
        <dbReference type="Proteomes" id="UP000199670"/>
    </source>
</evidence>
<evidence type="ECO:0008006" key="3">
    <source>
        <dbReference type="Google" id="ProtNLM"/>
    </source>
</evidence>
<dbReference type="InterPro" id="IPR021295">
    <property type="entry name" value="DUF2867"/>
</dbReference>
<organism evidence="1 2">
    <name type="scientific">Gilliamella bombicola</name>
    <dbReference type="NCBI Taxonomy" id="1798182"/>
    <lineage>
        <taxon>Bacteria</taxon>
        <taxon>Pseudomonadati</taxon>
        <taxon>Pseudomonadota</taxon>
        <taxon>Gammaproteobacteria</taxon>
        <taxon>Orbales</taxon>
        <taxon>Orbaceae</taxon>
        <taxon>Gilliamella</taxon>
    </lineage>
</organism>
<protein>
    <recommendedName>
        <fullName evidence="3">DUF2867 domain-containing protein</fullName>
    </recommendedName>
</protein>
<gene>
    <name evidence="1" type="ORF">GA0061081_10299</name>
</gene>
<evidence type="ECO:0000313" key="1">
    <source>
        <dbReference type="EMBL" id="SCB86019.1"/>
    </source>
</evidence>
<dbReference type="STRING" id="1798182.GA0061081_10299"/>
<dbReference type="EMBL" id="FMAQ01000002">
    <property type="protein sequence ID" value="SCB86019.1"/>
    <property type="molecule type" value="Genomic_DNA"/>
</dbReference>
<sequence length="173" mass="20042">MKNKQNNIIKVRQTLPDNVSFIAEEIDYLDCQKKDISKKLTAYEAYKMMTSYQPRWLKILFKIRDCLVKLIGVKAINGFDSSAENKHQPDEINMADFFTITEETNDKLTLVVKDCHLDVCVCIRVVDKGNDISKNTVYLIASVKNHNIWGKLYMLPVAILHPYIVNKLFENIK</sequence>
<dbReference type="RefSeq" id="WP_091346793.1">
    <property type="nucleotide sequence ID" value="NZ_FMAQ01000002.1"/>
</dbReference>
<dbReference type="Proteomes" id="UP000199670">
    <property type="component" value="Unassembled WGS sequence"/>
</dbReference>
<name>A0A1C3ZUG8_9GAMM</name>